<feature type="compositionally biased region" description="Basic and acidic residues" evidence="10">
    <location>
        <begin position="72"/>
        <end position="82"/>
    </location>
</feature>
<dbReference type="Proteomes" id="UP001604336">
    <property type="component" value="Unassembled WGS sequence"/>
</dbReference>
<keyword evidence="5 11" id="KW-1133">Transmembrane helix</keyword>
<keyword evidence="7 9" id="KW-0472">Membrane</keyword>
<protein>
    <recommendedName>
        <fullName evidence="9">Mechanosensitive ion channel protein</fullName>
    </recommendedName>
</protein>
<feature type="transmembrane region" description="Helical" evidence="11">
    <location>
        <begin position="205"/>
        <end position="229"/>
    </location>
</feature>
<dbReference type="InterPro" id="IPR016688">
    <property type="entry name" value="MscS-like_plants/fungi"/>
</dbReference>
<evidence type="ECO:0000256" key="5">
    <source>
        <dbReference type="ARBA" id="ARBA00022989"/>
    </source>
</evidence>
<comment type="caution">
    <text evidence="13">The sequence shown here is derived from an EMBL/GenBank/DDBJ whole genome shotgun (WGS) entry which is preliminary data.</text>
</comment>
<dbReference type="FunFam" id="2.30.30.60:FF:000003">
    <property type="entry name" value="Predicted mechanosensitive ion channel"/>
    <property type="match status" value="1"/>
</dbReference>
<feature type="region of interest" description="Disordered" evidence="10">
    <location>
        <begin position="68"/>
        <end position="115"/>
    </location>
</feature>
<gene>
    <name evidence="13" type="ORF">Adt_33012</name>
</gene>
<evidence type="ECO:0000256" key="1">
    <source>
        <dbReference type="ARBA" id="ARBA00004141"/>
    </source>
</evidence>
<name>A0ABD1QVW9_9LAMI</name>
<dbReference type="Pfam" id="PF00924">
    <property type="entry name" value="MS_channel_2nd"/>
    <property type="match status" value="1"/>
</dbReference>
<dbReference type="InterPro" id="IPR010920">
    <property type="entry name" value="LSM_dom_sf"/>
</dbReference>
<dbReference type="PANTHER" id="PTHR31618">
    <property type="entry name" value="MECHANOSENSITIVE ION CHANNEL PROTEIN 5"/>
    <property type="match status" value="1"/>
</dbReference>
<evidence type="ECO:0000313" key="14">
    <source>
        <dbReference type="Proteomes" id="UP001604336"/>
    </source>
</evidence>
<feature type="transmembrane region" description="Helical" evidence="11">
    <location>
        <begin position="545"/>
        <end position="569"/>
    </location>
</feature>
<evidence type="ECO:0000256" key="6">
    <source>
        <dbReference type="ARBA" id="ARBA00023065"/>
    </source>
</evidence>
<evidence type="ECO:0000256" key="8">
    <source>
        <dbReference type="ARBA" id="ARBA00023303"/>
    </source>
</evidence>
<organism evidence="13 14">
    <name type="scientific">Abeliophyllum distichum</name>
    <dbReference type="NCBI Taxonomy" id="126358"/>
    <lineage>
        <taxon>Eukaryota</taxon>
        <taxon>Viridiplantae</taxon>
        <taxon>Streptophyta</taxon>
        <taxon>Embryophyta</taxon>
        <taxon>Tracheophyta</taxon>
        <taxon>Spermatophyta</taxon>
        <taxon>Magnoliopsida</taxon>
        <taxon>eudicotyledons</taxon>
        <taxon>Gunneridae</taxon>
        <taxon>Pentapetalae</taxon>
        <taxon>asterids</taxon>
        <taxon>lamiids</taxon>
        <taxon>Lamiales</taxon>
        <taxon>Oleaceae</taxon>
        <taxon>Forsythieae</taxon>
        <taxon>Abeliophyllum</taxon>
    </lineage>
</organism>
<dbReference type="EMBL" id="JBFOLK010000010">
    <property type="protein sequence ID" value="KAL2480046.1"/>
    <property type="molecule type" value="Genomic_DNA"/>
</dbReference>
<feature type="transmembrane region" description="Helical" evidence="11">
    <location>
        <begin position="250"/>
        <end position="268"/>
    </location>
</feature>
<dbReference type="SUPFAM" id="SSF50182">
    <property type="entry name" value="Sm-like ribonucleoproteins"/>
    <property type="match status" value="1"/>
</dbReference>
<keyword evidence="8" id="KW-0407">Ion channel</keyword>
<evidence type="ECO:0000256" key="9">
    <source>
        <dbReference type="PIRNR" id="PIRNR017209"/>
    </source>
</evidence>
<accession>A0ABD1QVW9</accession>
<reference evidence="14" key="1">
    <citation type="submission" date="2024-07" db="EMBL/GenBank/DDBJ databases">
        <title>Two chromosome-level genome assemblies of Korean endemic species Abeliophyllum distichum and Forsythia ovata (Oleaceae).</title>
        <authorList>
            <person name="Jang H."/>
        </authorList>
    </citation>
    <scope>NUCLEOTIDE SEQUENCE [LARGE SCALE GENOMIC DNA]</scope>
</reference>
<evidence type="ECO:0000256" key="2">
    <source>
        <dbReference type="ARBA" id="ARBA00008017"/>
    </source>
</evidence>
<dbReference type="InterPro" id="IPR006685">
    <property type="entry name" value="MscS_channel_2nd"/>
</dbReference>
<evidence type="ECO:0000256" key="4">
    <source>
        <dbReference type="ARBA" id="ARBA00022692"/>
    </source>
</evidence>
<dbReference type="GO" id="GO:0005886">
    <property type="term" value="C:plasma membrane"/>
    <property type="evidence" value="ECO:0007669"/>
    <property type="project" value="UniProtKB-UniRule"/>
</dbReference>
<evidence type="ECO:0000256" key="3">
    <source>
        <dbReference type="ARBA" id="ARBA00022448"/>
    </source>
</evidence>
<keyword evidence="4 11" id="KW-0812">Transmembrane</keyword>
<comment type="subcellular location">
    <subcellularLocation>
        <location evidence="1">Membrane</location>
        <topology evidence="1">Multi-pass membrane protein</topology>
    </subcellularLocation>
</comment>
<keyword evidence="14" id="KW-1185">Reference proteome</keyword>
<keyword evidence="3" id="KW-0813">Transport</keyword>
<dbReference type="GO" id="GO:0050982">
    <property type="term" value="P:detection of mechanical stimulus"/>
    <property type="evidence" value="ECO:0007669"/>
    <property type="project" value="UniProtKB-ARBA"/>
</dbReference>
<feature type="transmembrane region" description="Helical" evidence="11">
    <location>
        <begin position="280"/>
        <end position="300"/>
    </location>
</feature>
<evidence type="ECO:0000313" key="13">
    <source>
        <dbReference type="EMBL" id="KAL2480046.1"/>
    </source>
</evidence>
<dbReference type="AlphaFoldDB" id="A0ABD1QVW9"/>
<comment type="similarity">
    <text evidence="2 9">Belongs to the MscS (TC 1.A.23) family.</text>
</comment>
<evidence type="ECO:0000256" key="11">
    <source>
        <dbReference type="SAM" id="Phobius"/>
    </source>
</evidence>
<dbReference type="PANTHER" id="PTHR31618:SF7">
    <property type="entry name" value="MECHANOSENSITIVE ION CHANNEL PROTEIN"/>
    <property type="match status" value="1"/>
</dbReference>
<dbReference type="PIRSF" id="PIRSF017209">
    <property type="entry name" value="Memb_At2g17000_prd"/>
    <property type="match status" value="1"/>
</dbReference>
<keyword evidence="6" id="KW-0406">Ion transport</keyword>
<feature type="transmembrane region" description="Helical" evidence="11">
    <location>
        <begin position="170"/>
        <end position="193"/>
    </location>
</feature>
<feature type="domain" description="Mechanosensitive ion channel MscS" evidence="12">
    <location>
        <begin position="564"/>
        <end position="622"/>
    </location>
</feature>
<dbReference type="InterPro" id="IPR023408">
    <property type="entry name" value="MscS_beta-dom_sf"/>
</dbReference>
<proteinExistence type="inferred from homology"/>
<dbReference type="Gene3D" id="2.30.30.60">
    <property type="match status" value="1"/>
</dbReference>
<evidence type="ECO:0000259" key="12">
    <source>
        <dbReference type="Pfam" id="PF00924"/>
    </source>
</evidence>
<evidence type="ECO:0000256" key="7">
    <source>
        <dbReference type="ARBA" id="ARBA00023136"/>
    </source>
</evidence>
<dbReference type="GO" id="GO:0008381">
    <property type="term" value="F:mechanosensitive monoatomic ion channel activity"/>
    <property type="evidence" value="ECO:0007669"/>
    <property type="project" value="UniProtKB-ARBA"/>
</dbReference>
<sequence>MESEMFLKQKAGNLDVVVEINTPVTGENGEVSSDSNEEFSRVQMNLFTSNSDPAAKPPSGAAFRQRLLAKSEYSKPKSRILEEPPFTSRSNPIGENAQPVPAKTSERNSPNVASPSVKVTYITPKTSVPVTPRTPLMASVGGDDDDDDDEVYKTENVKIDKKKRGKKMKVMILIEWIAFVSIMAVLIASLTAHKLEGWTILGTKLWRWSVLVLVIFSGRLLTNVLVFLIERNFLLKKKVLYFLFGLKKSVRVVIWLGLILLAWGLLINRGVKRSRKTTKVLNYITKGIASSLIGAVMWMLKTLLIKLLASSFHVRTFFDRIQESIVHQYILQALSGPPSMENAIDSSTLSSQLSLKNVKTGKQEKKGEGVINVDKLYKMKRGKVSAWTMGGLIKVIRSSGLPTISEVVDESVEEEDEEQKVITSEVEAKDAANRIFKNVAKHGHKYIDEEDLLLFMSKEEVDNAFPLFEGAVAQRRIKKSSFRNWVVKAYHERKFLAVSLNDAKTAIEELNKIASGIVLVVIIIVWILLMEIATTKVLVFIWSQMLLVVFIFGNTAKMVFEAIIFVFVVHPFDVGDRCVIDGIQMIVEEMNILTTIFLKPDNEKVYYPNAILATKPISNFNRSPEMMGDAVEFSVDFSTSVESIVALRAKIKVYLESKPQHWRPGHSVQIKEIEDVNKMLIAFYVTHTINFQNARERGNRRSDLVFELKRIFEELGINYKASASRSAY</sequence>
<evidence type="ECO:0000256" key="10">
    <source>
        <dbReference type="SAM" id="MobiDB-lite"/>
    </source>
</evidence>
<feature type="transmembrane region" description="Helical" evidence="11">
    <location>
        <begin position="513"/>
        <end position="533"/>
    </location>
</feature>